<dbReference type="SUPFAM" id="SSF53098">
    <property type="entry name" value="Ribonuclease H-like"/>
    <property type="match status" value="1"/>
</dbReference>
<dbReference type="EC" id="3.1.26.4" evidence="2"/>
<name>A0A170ZPP4_TRIIF</name>
<dbReference type="InterPro" id="IPR012337">
    <property type="entry name" value="RNaseH-like_sf"/>
</dbReference>
<reference evidence="2" key="2">
    <citation type="journal article" date="2017" name="J. Med. Entomol.">
        <title>Transcriptome Analysis of the Triatoma infestans (Hemiptera: Reduviidae) Integument.</title>
        <authorList>
            <person name="Calderon-Fernandez G.M."/>
            <person name="Moriconi D.E."/>
            <person name="Dulbecco A.B."/>
            <person name="Juarez M.P."/>
        </authorList>
    </citation>
    <scope>NUCLEOTIDE SEQUENCE</scope>
    <source>
        <strain evidence="2">Int1</strain>
        <tissue evidence="2">Integument</tissue>
    </source>
</reference>
<keyword evidence="2" id="KW-0378">Hydrolase</keyword>
<sequence>GVYGGRPKVKIKASLGKYATVFQAEVVALQLCAREIIRQRIVGRRVAIYSDSQAALKALSSHQIVSRLVWNCLSALTKVDTRNNLTLAWVPGHAGFLSNEWTDVLAREGSKYIFKGPKPFCGLPKSLIQASI</sequence>
<proteinExistence type="predicted"/>
<dbReference type="GO" id="GO:0004523">
    <property type="term" value="F:RNA-DNA hybrid ribonuclease activity"/>
    <property type="evidence" value="ECO:0007669"/>
    <property type="project" value="UniProtKB-EC"/>
</dbReference>
<accession>A0A170ZPP4</accession>
<dbReference type="CDD" id="cd09276">
    <property type="entry name" value="Rnase_HI_RT_non_LTR"/>
    <property type="match status" value="1"/>
</dbReference>
<dbReference type="Gene3D" id="3.30.420.10">
    <property type="entry name" value="Ribonuclease H-like superfamily/Ribonuclease H"/>
    <property type="match status" value="1"/>
</dbReference>
<organism evidence="2">
    <name type="scientific">Triatoma infestans</name>
    <name type="common">Assassin bug</name>
    <dbReference type="NCBI Taxonomy" id="30076"/>
    <lineage>
        <taxon>Eukaryota</taxon>
        <taxon>Metazoa</taxon>
        <taxon>Ecdysozoa</taxon>
        <taxon>Arthropoda</taxon>
        <taxon>Hexapoda</taxon>
        <taxon>Insecta</taxon>
        <taxon>Pterygota</taxon>
        <taxon>Neoptera</taxon>
        <taxon>Paraneoptera</taxon>
        <taxon>Hemiptera</taxon>
        <taxon>Heteroptera</taxon>
        <taxon>Panheteroptera</taxon>
        <taxon>Cimicomorpha</taxon>
        <taxon>Reduviidae</taxon>
        <taxon>Triatominae</taxon>
        <taxon>Triatoma</taxon>
    </lineage>
</organism>
<dbReference type="InterPro" id="IPR002156">
    <property type="entry name" value="RNaseH_domain"/>
</dbReference>
<feature type="non-terminal residue" evidence="2">
    <location>
        <position position="1"/>
    </location>
</feature>
<dbReference type="AlphaFoldDB" id="A0A170ZPP4"/>
<dbReference type="InterPro" id="IPR036397">
    <property type="entry name" value="RNaseH_sf"/>
</dbReference>
<protein>
    <submittedName>
        <fullName evidence="2">Lian-aa1 retrotransposon protein</fullName>
        <ecNumber evidence="2">3.1.26.4</ecNumber>
    </submittedName>
</protein>
<evidence type="ECO:0000259" key="1">
    <source>
        <dbReference type="PROSITE" id="PS50879"/>
    </source>
</evidence>
<dbReference type="PROSITE" id="PS50879">
    <property type="entry name" value="RNASE_H_1"/>
    <property type="match status" value="1"/>
</dbReference>
<evidence type="ECO:0000313" key="2">
    <source>
        <dbReference type="EMBL" id="JAS01170.1"/>
    </source>
</evidence>
<dbReference type="GO" id="GO:0003676">
    <property type="term" value="F:nucleic acid binding"/>
    <property type="evidence" value="ECO:0007669"/>
    <property type="project" value="InterPro"/>
</dbReference>
<reference evidence="2" key="1">
    <citation type="submission" date="2016-04" db="EMBL/GenBank/DDBJ databases">
        <authorList>
            <person name="Calderon-Fernandez G.M.Sr."/>
        </authorList>
    </citation>
    <scope>NUCLEOTIDE SEQUENCE</scope>
    <source>
        <strain evidence="2">Int1</strain>
        <tissue evidence="2">Integument</tissue>
    </source>
</reference>
<dbReference type="Pfam" id="PF00075">
    <property type="entry name" value="RNase_H"/>
    <property type="match status" value="1"/>
</dbReference>
<dbReference type="EMBL" id="GEMB01002008">
    <property type="protein sequence ID" value="JAS01170.1"/>
    <property type="molecule type" value="Transcribed_RNA"/>
</dbReference>
<feature type="domain" description="RNase H type-1" evidence="1">
    <location>
        <begin position="1"/>
        <end position="111"/>
    </location>
</feature>